<dbReference type="SUPFAM" id="SSF56059">
    <property type="entry name" value="Glutathione synthetase ATP-binding domain-like"/>
    <property type="match status" value="1"/>
</dbReference>
<evidence type="ECO:0000256" key="13">
    <source>
        <dbReference type="PIRSR" id="PIRSR000853-2"/>
    </source>
</evidence>
<dbReference type="OMA" id="HFFHEVG"/>
<organism evidence="18 19">
    <name type="scientific">Caldanaerobacter subterraneus</name>
    <dbReference type="NCBI Taxonomy" id="911092"/>
    <lineage>
        <taxon>Bacteria</taxon>
        <taxon>Bacillati</taxon>
        <taxon>Bacillota</taxon>
        <taxon>Clostridia</taxon>
        <taxon>Thermoanaerobacterales</taxon>
        <taxon>Thermoanaerobacteraceae</taxon>
        <taxon>Caldanaerobacter</taxon>
    </lineage>
</organism>
<dbReference type="InterPro" id="IPR036637">
    <property type="entry name" value="Phosphohistidine_dom_sf"/>
</dbReference>
<dbReference type="SUPFAM" id="SSF51621">
    <property type="entry name" value="Phosphoenolpyruvate/pyruvate domain"/>
    <property type="match status" value="1"/>
</dbReference>
<dbReference type="GO" id="GO:0016301">
    <property type="term" value="F:kinase activity"/>
    <property type="evidence" value="ECO:0007669"/>
    <property type="project" value="UniProtKB-UniRule"/>
</dbReference>
<evidence type="ECO:0000313" key="19">
    <source>
        <dbReference type="Proteomes" id="UP000294886"/>
    </source>
</evidence>
<dbReference type="Pfam" id="PF01326">
    <property type="entry name" value="PPDK_N"/>
    <property type="match status" value="2"/>
</dbReference>
<feature type="binding site" evidence="13">
    <location>
        <position position="561"/>
    </location>
    <ligand>
        <name>substrate</name>
    </ligand>
</feature>
<evidence type="ECO:0000259" key="17">
    <source>
        <dbReference type="Pfam" id="PF02896"/>
    </source>
</evidence>
<protein>
    <recommendedName>
        <fullName evidence="4 11">Pyruvate, phosphate dikinase</fullName>
        <ecNumber evidence="3 11">2.7.9.1</ecNumber>
    </recommendedName>
</protein>
<keyword evidence="7" id="KW-0547">Nucleotide-binding</keyword>
<evidence type="ECO:0000256" key="7">
    <source>
        <dbReference type="ARBA" id="ARBA00022741"/>
    </source>
</evidence>
<dbReference type="InterPro" id="IPR010121">
    <property type="entry name" value="Pyruvate_phosphate_dikinase"/>
</dbReference>
<dbReference type="SUPFAM" id="SSF52009">
    <property type="entry name" value="Phosphohistidine domain"/>
    <property type="match status" value="1"/>
</dbReference>
<evidence type="ECO:0000256" key="4">
    <source>
        <dbReference type="ARBA" id="ARBA00020138"/>
    </source>
</evidence>
<feature type="active site" description="Tele-phosphohistidine intermediate" evidence="12">
    <location>
        <position position="455"/>
    </location>
</feature>
<dbReference type="InterPro" id="IPR008279">
    <property type="entry name" value="PEP-util_enz_mobile_dom"/>
</dbReference>
<evidence type="ECO:0000256" key="1">
    <source>
        <dbReference type="ARBA" id="ARBA00001946"/>
    </source>
</evidence>
<feature type="binding site" evidence="13">
    <location>
        <position position="769"/>
    </location>
    <ligand>
        <name>substrate</name>
    </ligand>
</feature>
<sequence length="875" mass="97441">MTKKYVYFFNEGDASMRDLLGGKGANLAEMTRLGLPVPPGFTVTTEACTRYYEDGETIAPEIVEQIHEYMKKLEEVTGKKFGDPNNPLLVSVRSGARVSMPGMMDTILNLGLNDETVEGLARATNNERFAYDSYRRFIQMFSDVVMGIDKNKFEAILDEIKEKRGAKFDTDLTAEDLKEVVKRFKELYKQEKGVDFPQDPQEQLLEAVKAVFRSWNNPRAIVYRRLNDIPSDWGTAVNVQSMVFGNMGNDSGTGVAFTRNPATGEKALFGEFLMNAQGEDVVAGIRTPQPISTLKETMPEVYNQFVEIAEKLEKHYKDMQDIEFTIERGKLYMLQTRNGKRTAQAAIKIAVDLVREGLIDEKTAVLRVDPKQLDQLLHPTFEPEALKAAKPVAKGLPASPGAASGKVYFTADEAVAAAKSGEKVILVRTETSPDDIEGMASAEGILTTRGGMTSHAAVVARGMGTPCVVGCGDARIDEQAKVMRIGDIVVREGDYISIDGSTGNVYIGEIKTVTPEISGDFAILMGWADKYRRLRVKANADTPRDAKIALEFGAEGIGLARTEHMFFDEERIPAMREMIIAKTEEQRRKALEKILPMQRSDFEQLFEIMGEYPVTIRLLDPPLHEFLPHLDEEIRELAEDMGVPFEELKATVESLKEFNPMLGHRGCRLAVTYPEIAEMQTRAIIEAAINVKKRTGKDVKPQIMIPLVGELKEFKYLKDIIVKVADEIIKQSGIELKYLVGTMVEVPRAALTADKIAKEAEFFSFGTNDLTQMTFGFSRDDAGKFLETYYEKKIYEFDPFEKLDQEGVGKLVEMGTKLGKQTRPDLEVGICGEHGGDPSSIEFCHRVGLDYVSASPYRVPIARLAAAQAAIKYGN</sequence>
<dbReference type="Gene3D" id="3.20.20.60">
    <property type="entry name" value="Phosphoenolpyruvate-binding domains"/>
    <property type="match status" value="1"/>
</dbReference>
<comment type="cofactor">
    <cofactor evidence="1 11 14">
        <name>Mg(2+)</name>
        <dbReference type="ChEBI" id="CHEBI:18420"/>
    </cofactor>
</comment>
<dbReference type="AlphaFoldDB" id="A0A4R2KBP6"/>
<evidence type="ECO:0000256" key="9">
    <source>
        <dbReference type="ARBA" id="ARBA00022840"/>
    </source>
</evidence>
<dbReference type="GO" id="GO:0005524">
    <property type="term" value="F:ATP binding"/>
    <property type="evidence" value="ECO:0007669"/>
    <property type="project" value="UniProtKB-UniRule"/>
</dbReference>
<evidence type="ECO:0000256" key="3">
    <source>
        <dbReference type="ARBA" id="ARBA00011994"/>
    </source>
</evidence>
<feature type="domain" description="Pyruvate phosphate dikinase AMP/ATP-binding" evidence="16">
    <location>
        <begin position="60"/>
        <end position="299"/>
    </location>
</feature>
<dbReference type="PIRSF" id="PIRSF000853">
    <property type="entry name" value="PPDK"/>
    <property type="match status" value="1"/>
</dbReference>
<evidence type="ECO:0000256" key="11">
    <source>
        <dbReference type="PIRNR" id="PIRNR000853"/>
    </source>
</evidence>
<dbReference type="InterPro" id="IPR015813">
    <property type="entry name" value="Pyrv/PenolPyrv_kinase-like_dom"/>
</dbReference>
<evidence type="ECO:0000256" key="2">
    <source>
        <dbReference type="ARBA" id="ARBA00007837"/>
    </source>
</evidence>
<dbReference type="InterPro" id="IPR018274">
    <property type="entry name" value="PEP_util_AS"/>
</dbReference>
<evidence type="ECO:0000256" key="14">
    <source>
        <dbReference type="PIRSR" id="PIRSR000853-3"/>
    </source>
</evidence>
<gene>
    <name evidence="18" type="ORF">EV203_11354</name>
</gene>
<keyword evidence="18" id="KW-0670">Pyruvate</keyword>
<feature type="binding site" evidence="14">
    <location>
        <position position="745"/>
    </location>
    <ligand>
        <name>Mg(2+)</name>
        <dbReference type="ChEBI" id="CHEBI:18420"/>
    </ligand>
</feature>
<feature type="binding site" evidence="13">
    <location>
        <position position="617"/>
    </location>
    <ligand>
        <name>substrate</name>
    </ligand>
</feature>
<dbReference type="NCBIfam" id="TIGR01828">
    <property type="entry name" value="pyru_phos_dikin"/>
    <property type="match status" value="1"/>
</dbReference>
<dbReference type="Gene3D" id="3.30.1490.20">
    <property type="entry name" value="ATP-grasp fold, A domain"/>
    <property type="match status" value="1"/>
</dbReference>
<dbReference type="InterPro" id="IPR002192">
    <property type="entry name" value="PPDK_AMP/ATP-bd"/>
</dbReference>
<comment type="catalytic activity">
    <reaction evidence="11">
        <text>pyruvate + phosphate + ATP = phosphoenolpyruvate + AMP + diphosphate + H(+)</text>
        <dbReference type="Rhea" id="RHEA:10756"/>
        <dbReference type="ChEBI" id="CHEBI:15361"/>
        <dbReference type="ChEBI" id="CHEBI:15378"/>
        <dbReference type="ChEBI" id="CHEBI:30616"/>
        <dbReference type="ChEBI" id="CHEBI:33019"/>
        <dbReference type="ChEBI" id="CHEBI:43474"/>
        <dbReference type="ChEBI" id="CHEBI:58702"/>
        <dbReference type="ChEBI" id="CHEBI:456215"/>
        <dbReference type="EC" id="2.7.9.1"/>
    </reaction>
</comment>
<keyword evidence="6 14" id="KW-0479">Metal-binding</keyword>
<keyword evidence="9" id="KW-0067">ATP-binding</keyword>
<feature type="binding site" evidence="13">
    <location>
        <position position="766"/>
    </location>
    <ligand>
        <name>substrate</name>
    </ligand>
</feature>
<dbReference type="EMBL" id="SLWU01000013">
    <property type="protein sequence ID" value="TCO63895.1"/>
    <property type="molecule type" value="Genomic_DNA"/>
</dbReference>
<comment type="similarity">
    <text evidence="2 11">Belongs to the PEP-utilizing enzyme family.</text>
</comment>
<dbReference type="InterPro" id="IPR013815">
    <property type="entry name" value="ATP_grasp_subdomain_1"/>
</dbReference>
<dbReference type="Gene3D" id="3.30.470.20">
    <property type="entry name" value="ATP-grasp fold, B domain"/>
    <property type="match status" value="1"/>
</dbReference>
<dbReference type="InterPro" id="IPR000121">
    <property type="entry name" value="PEP_util_C"/>
</dbReference>
<feature type="domain" description="PEP-utilising enzyme C-terminal" evidence="17">
    <location>
        <begin position="523"/>
        <end position="869"/>
    </location>
</feature>
<evidence type="ECO:0000256" key="12">
    <source>
        <dbReference type="PIRSR" id="PIRSR000853-1"/>
    </source>
</evidence>
<evidence type="ECO:0000256" key="10">
    <source>
        <dbReference type="ARBA" id="ARBA00022842"/>
    </source>
</evidence>
<evidence type="ECO:0000259" key="16">
    <source>
        <dbReference type="Pfam" id="PF01326"/>
    </source>
</evidence>
<dbReference type="GO" id="GO:0050242">
    <property type="term" value="F:pyruvate, phosphate dikinase activity"/>
    <property type="evidence" value="ECO:0007669"/>
    <property type="project" value="UniProtKB-UniRule"/>
</dbReference>
<keyword evidence="8 18" id="KW-0418">Kinase</keyword>
<evidence type="ECO:0000256" key="5">
    <source>
        <dbReference type="ARBA" id="ARBA00022679"/>
    </source>
</evidence>
<feature type="domain" description="PEP-utilising enzyme mobile" evidence="15">
    <location>
        <begin position="422"/>
        <end position="503"/>
    </location>
</feature>
<feature type="binding site" evidence="13">
    <location>
        <position position="745"/>
    </location>
    <ligand>
        <name>substrate</name>
    </ligand>
</feature>
<evidence type="ECO:0000256" key="6">
    <source>
        <dbReference type="ARBA" id="ARBA00022723"/>
    </source>
</evidence>
<dbReference type="GO" id="GO:0046872">
    <property type="term" value="F:metal ion binding"/>
    <property type="evidence" value="ECO:0007669"/>
    <property type="project" value="UniProtKB-UniRule"/>
</dbReference>
<feature type="active site" description="Proton donor" evidence="12">
    <location>
        <position position="831"/>
    </location>
</feature>
<accession>A0A4R2KBP6</accession>
<evidence type="ECO:0000259" key="15">
    <source>
        <dbReference type="Pfam" id="PF00391"/>
    </source>
</evidence>
<dbReference type="Pfam" id="PF02896">
    <property type="entry name" value="PEP-utilizers_C"/>
    <property type="match status" value="1"/>
</dbReference>
<dbReference type="Pfam" id="PF00391">
    <property type="entry name" value="PEP-utilizers"/>
    <property type="match status" value="1"/>
</dbReference>
<dbReference type="FunFam" id="3.30.470.20:FF:000038">
    <property type="entry name" value="Pyruvate, phosphate dikinase, chloroplastic"/>
    <property type="match status" value="1"/>
</dbReference>
<dbReference type="InterPro" id="IPR040442">
    <property type="entry name" value="Pyrv_kinase-like_dom_sf"/>
</dbReference>
<keyword evidence="5" id="KW-0808">Transferase</keyword>
<comment type="caution">
    <text evidence="18">The sequence shown here is derived from an EMBL/GenBank/DDBJ whole genome shotgun (WGS) entry which is preliminary data.</text>
</comment>
<dbReference type="Gene3D" id="3.50.30.10">
    <property type="entry name" value="Phosphohistidine domain"/>
    <property type="match status" value="1"/>
</dbReference>
<evidence type="ECO:0000313" key="18">
    <source>
        <dbReference type="EMBL" id="TCO63895.1"/>
    </source>
</evidence>
<evidence type="ECO:0000256" key="8">
    <source>
        <dbReference type="ARBA" id="ARBA00022777"/>
    </source>
</evidence>
<feature type="binding site" evidence="13">
    <location>
        <position position="767"/>
    </location>
    <ligand>
        <name>substrate</name>
    </ligand>
</feature>
<dbReference type="PANTHER" id="PTHR22931">
    <property type="entry name" value="PHOSPHOENOLPYRUVATE DIKINASE-RELATED"/>
    <property type="match status" value="1"/>
</dbReference>
<dbReference type="PROSITE" id="PS00742">
    <property type="entry name" value="PEP_ENZYMES_2"/>
    <property type="match status" value="1"/>
</dbReference>
<dbReference type="RefSeq" id="WP_011025355.1">
    <property type="nucleotide sequence ID" value="NZ_JBFNEK010000031.1"/>
</dbReference>
<dbReference type="Gene3D" id="1.20.80.30">
    <property type="match status" value="1"/>
</dbReference>
<dbReference type="Gene3D" id="1.10.189.10">
    <property type="entry name" value="Pyruvate Phosphate Dikinase, domain 2"/>
    <property type="match status" value="1"/>
</dbReference>
<dbReference type="NCBIfam" id="NF004531">
    <property type="entry name" value="PRK05878.1"/>
    <property type="match status" value="1"/>
</dbReference>
<dbReference type="EC" id="2.7.9.1" evidence="3 11"/>
<feature type="domain" description="Pyruvate phosphate dikinase AMP/ATP-binding" evidence="16">
    <location>
        <begin position="304"/>
        <end position="351"/>
    </location>
</feature>
<feature type="binding site" evidence="14">
    <location>
        <position position="769"/>
    </location>
    <ligand>
        <name>Mg(2+)</name>
        <dbReference type="ChEBI" id="CHEBI:18420"/>
    </ligand>
</feature>
<name>A0A4R2KBP6_9THEO</name>
<dbReference type="InterPro" id="IPR023151">
    <property type="entry name" value="PEP_util_CS"/>
</dbReference>
<keyword evidence="10 14" id="KW-0460">Magnesium</keyword>
<feature type="binding site" evidence="13">
    <location>
        <position position="768"/>
    </location>
    <ligand>
        <name>substrate</name>
    </ligand>
</feature>
<dbReference type="PANTHER" id="PTHR22931:SF9">
    <property type="entry name" value="PYRUVATE, PHOSPHATE DIKINASE 1, CHLOROPLASTIC"/>
    <property type="match status" value="1"/>
</dbReference>
<dbReference type="PROSITE" id="PS00370">
    <property type="entry name" value="PEP_ENZYMES_PHOS_SITE"/>
    <property type="match status" value="1"/>
</dbReference>
<dbReference type="Proteomes" id="UP000294886">
    <property type="component" value="Unassembled WGS sequence"/>
</dbReference>
<reference evidence="18 19" key="1">
    <citation type="submission" date="2019-03" db="EMBL/GenBank/DDBJ databases">
        <title>Genomic Encyclopedia of Type Strains, Phase IV (KMG-IV): sequencing the most valuable type-strain genomes for metagenomic binning, comparative biology and taxonomic classification.</title>
        <authorList>
            <person name="Goeker M."/>
        </authorList>
    </citation>
    <scope>NUCLEOTIDE SEQUENCE [LARGE SCALE GENOMIC DNA]</scope>
    <source>
        <strain evidence="18 19">DSM 13054</strain>
    </source>
</reference>
<proteinExistence type="inferred from homology"/>